<feature type="transmembrane region" description="Helical" evidence="6">
    <location>
        <begin position="188"/>
        <end position="208"/>
    </location>
</feature>
<feature type="transmembrane region" description="Helical" evidence="6">
    <location>
        <begin position="523"/>
        <end position="546"/>
    </location>
</feature>
<dbReference type="SUPFAM" id="SSF103473">
    <property type="entry name" value="MFS general substrate transporter"/>
    <property type="match status" value="1"/>
</dbReference>
<keyword evidence="4 6" id="KW-1133">Transmembrane helix</keyword>
<keyword evidence="3 6" id="KW-0812">Transmembrane</keyword>
<feature type="transmembrane region" description="Helical" evidence="6">
    <location>
        <begin position="398"/>
        <end position="415"/>
    </location>
</feature>
<dbReference type="AlphaFoldDB" id="A0AAQ3P7E2"/>
<accession>A0AAQ3P7E2</accession>
<dbReference type="GO" id="GO:0022857">
    <property type="term" value="F:transmembrane transporter activity"/>
    <property type="evidence" value="ECO:0007669"/>
    <property type="project" value="InterPro"/>
</dbReference>
<evidence type="ECO:0000256" key="4">
    <source>
        <dbReference type="ARBA" id="ARBA00022989"/>
    </source>
</evidence>
<evidence type="ECO:0000256" key="6">
    <source>
        <dbReference type="SAM" id="Phobius"/>
    </source>
</evidence>
<comment type="subcellular location">
    <subcellularLocation>
        <location evidence="1">Membrane</location>
        <topology evidence="1">Multi-pass membrane protein</topology>
    </subcellularLocation>
</comment>
<feature type="transmembrane region" description="Helical" evidence="6">
    <location>
        <begin position="215"/>
        <end position="234"/>
    </location>
</feature>
<keyword evidence="5 6" id="KW-0472">Membrane</keyword>
<proteinExistence type="inferred from homology"/>
<feature type="transmembrane region" description="Helical" evidence="6">
    <location>
        <begin position="318"/>
        <end position="337"/>
    </location>
</feature>
<dbReference type="GO" id="GO:0016020">
    <property type="term" value="C:membrane"/>
    <property type="evidence" value="ECO:0007669"/>
    <property type="project" value="UniProtKB-SubCell"/>
</dbReference>
<feature type="transmembrane region" description="Helical" evidence="6">
    <location>
        <begin position="142"/>
        <end position="168"/>
    </location>
</feature>
<evidence type="ECO:0000256" key="2">
    <source>
        <dbReference type="ARBA" id="ARBA00005982"/>
    </source>
</evidence>
<evidence type="ECO:0000256" key="3">
    <source>
        <dbReference type="ARBA" id="ARBA00022692"/>
    </source>
</evidence>
<name>A0AAQ3P7E2_VIGMU</name>
<dbReference type="Pfam" id="PF00854">
    <property type="entry name" value="PTR2"/>
    <property type="match status" value="1"/>
</dbReference>
<dbReference type="EMBL" id="CP144700">
    <property type="protein sequence ID" value="WVZ22401.1"/>
    <property type="molecule type" value="Genomic_DNA"/>
</dbReference>
<dbReference type="PANTHER" id="PTHR11654">
    <property type="entry name" value="OLIGOPEPTIDE TRANSPORTER-RELATED"/>
    <property type="match status" value="1"/>
</dbReference>
<feature type="transmembrane region" description="Helical" evidence="6">
    <location>
        <begin position="67"/>
        <end position="89"/>
    </location>
</feature>
<comment type="similarity">
    <text evidence="2">Belongs to the major facilitator superfamily. Proton-dependent oligopeptide transporter (POT/PTR) (TC 2.A.17) family.</text>
</comment>
<feature type="transmembrane region" description="Helical" evidence="6">
    <location>
        <begin position="358"/>
        <end position="378"/>
    </location>
</feature>
<feature type="transmembrane region" description="Helical" evidence="6">
    <location>
        <begin position="476"/>
        <end position="499"/>
    </location>
</feature>
<dbReference type="InterPro" id="IPR000109">
    <property type="entry name" value="POT_fam"/>
</dbReference>
<dbReference type="Gene3D" id="1.20.1250.20">
    <property type="entry name" value="MFS general substrate transporter like domains"/>
    <property type="match status" value="1"/>
</dbReference>
<protein>
    <submittedName>
        <fullName evidence="7">Uncharacterized protein</fullName>
    </submittedName>
</protein>
<evidence type="ECO:0000256" key="1">
    <source>
        <dbReference type="ARBA" id="ARBA00004141"/>
    </source>
</evidence>
<dbReference type="Proteomes" id="UP001374535">
    <property type="component" value="Chromosome 1"/>
</dbReference>
<evidence type="ECO:0000313" key="8">
    <source>
        <dbReference type="Proteomes" id="UP001374535"/>
    </source>
</evidence>
<organism evidence="7 8">
    <name type="scientific">Vigna mungo</name>
    <name type="common">Black gram</name>
    <name type="synonym">Phaseolus mungo</name>
    <dbReference type="NCBI Taxonomy" id="3915"/>
    <lineage>
        <taxon>Eukaryota</taxon>
        <taxon>Viridiplantae</taxon>
        <taxon>Streptophyta</taxon>
        <taxon>Embryophyta</taxon>
        <taxon>Tracheophyta</taxon>
        <taxon>Spermatophyta</taxon>
        <taxon>Magnoliopsida</taxon>
        <taxon>eudicotyledons</taxon>
        <taxon>Gunneridae</taxon>
        <taxon>Pentapetalae</taxon>
        <taxon>rosids</taxon>
        <taxon>fabids</taxon>
        <taxon>Fabales</taxon>
        <taxon>Fabaceae</taxon>
        <taxon>Papilionoideae</taxon>
        <taxon>50 kb inversion clade</taxon>
        <taxon>NPAAA clade</taxon>
        <taxon>indigoferoid/millettioid clade</taxon>
        <taxon>Phaseoleae</taxon>
        <taxon>Vigna</taxon>
    </lineage>
</organism>
<keyword evidence="8" id="KW-1185">Reference proteome</keyword>
<evidence type="ECO:0000256" key="5">
    <source>
        <dbReference type="ARBA" id="ARBA00023136"/>
    </source>
</evidence>
<sequence>MEMSIEQKKATPKVERKKGGFRTLPFIIGDDDPFLYHANETFEKVANVGLHVNMILYLLQEYNFDPATGAIVVFLWNAVSNCIPMFGAFLSDSGLGRFRVIALGTLIDLAGLVVLWLTAIIRRARPECHNEEACAKPTSFQLLFLFSALALMALGAGGIRPCTLAFTADQISNPENPQNERTLKSFFNWYYVSVGVSVSISVIFIVYIQVKAGWVVGFGIPVGLMTFSTLMYFLGSSLYVKVKPNKSLLTSFAQVIAAAWKNRHLSLPPTNSDAWYFHNDSILVQPTDKVLEQGLHTEEQRERSRHMCTVRQVEELKAIIKVLPIWSTCIIFATTISQQSISVVQARTMNRVVFHTDIPSTNFSACIIITLTIWVAIYDRILVPLFPKWRGLSVKQRMGFGIAISCLATAVAAWVERKRRDEAIREGFIDNPKGVVNMSALWLVPQYCLYGLAEGLNIIGQIEFYYTQFPRTMSSIAVSLCTFGFGLGNLVGSLIVMAVGEGTGKGGKAGWLASNINMGHYDYYYALLLVLNLVNLLCFLAFSVAYGSTQDIKNWDQDFTSEKEIDDK</sequence>
<dbReference type="InterPro" id="IPR036259">
    <property type="entry name" value="MFS_trans_sf"/>
</dbReference>
<feature type="transmembrane region" description="Helical" evidence="6">
    <location>
        <begin position="101"/>
        <end position="121"/>
    </location>
</feature>
<gene>
    <name evidence="7" type="ORF">V8G54_000945</name>
</gene>
<evidence type="ECO:0000313" key="7">
    <source>
        <dbReference type="EMBL" id="WVZ22401.1"/>
    </source>
</evidence>
<reference evidence="7 8" key="1">
    <citation type="journal article" date="2023" name="Life. Sci Alliance">
        <title>Evolutionary insights into 3D genome organization and epigenetic landscape of Vigna mungo.</title>
        <authorList>
            <person name="Junaid A."/>
            <person name="Singh B."/>
            <person name="Bhatia S."/>
        </authorList>
    </citation>
    <scope>NUCLEOTIDE SEQUENCE [LARGE SCALE GENOMIC DNA]</scope>
    <source>
        <strain evidence="7">Urdbean</strain>
    </source>
</reference>